<keyword evidence="3" id="KW-1185">Reference proteome</keyword>
<dbReference type="EC" id="2.7.7.65" evidence="2"/>
<evidence type="ECO:0000313" key="3">
    <source>
        <dbReference type="Proteomes" id="UP001596422"/>
    </source>
</evidence>
<dbReference type="Proteomes" id="UP001596422">
    <property type="component" value="Unassembled WGS sequence"/>
</dbReference>
<dbReference type="Gene3D" id="3.30.70.270">
    <property type="match status" value="1"/>
</dbReference>
<dbReference type="EMBL" id="JBHSWE010000001">
    <property type="protein sequence ID" value="MFC6670110.1"/>
    <property type="molecule type" value="Genomic_DNA"/>
</dbReference>
<protein>
    <submittedName>
        <fullName evidence="2">Diguanylate cyclase domain-containing protein</fullName>
        <ecNumber evidence="2">2.7.7.65</ecNumber>
    </submittedName>
</protein>
<dbReference type="InterPro" id="IPR000160">
    <property type="entry name" value="GGDEF_dom"/>
</dbReference>
<keyword evidence="2" id="KW-0808">Transferase</keyword>
<dbReference type="InterPro" id="IPR043128">
    <property type="entry name" value="Rev_trsase/Diguanyl_cyclase"/>
</dbReference>
<dbReference type="SUPFAM" id="SSF54631">
    <property type="entry name" value="CBS-domain pair"/>
    <property type="match status" value="1"/>
</dbReference>
<dbReference type="GO" id="GO:0052621">
    <property type="term" value="F:diguanylate cyclase activity"/>
    <property type="evidence" value="ECO:0007669"/>
    <property type="project" value="UniProtKB-EC"/>
</dbReference>
<reference evidence="3" key="1">
    <citation type="journal article" date="2019" name="Int. J. Syst. Evol. Microbiol.">
        <title>The Global Catalogue of Microorganisms (GCM) 10K type strain sequencing project: providing services to taxonomists for standard genome sequencing and annotation.</title>
        <authorList>
            <consortium name="The Broad Institute Genomics Platform"/>
            <consortium name="The Broad Institute Genome Sequencing Center for Infectious Disease"/>
            <person name="Wu L."/>
            <person name="Ma J."/>
        </authorList>
    </citation>
    <scope>NUCLEOTIDE SEQUENCE [LARGE SCALE GENOMIC DNA]</scope>
    <source>
        <strain evidence="3">NBRC 111756</strain>
    </source>
</reference>
<dbReference type="InterPro" id="IPR029787">
    <property type="entry name" value="Nucleotide_cyclase"/>
</dbReference>
<comment type="caution">
    <text evidence="2">The sequence shown here is derived from an EMBL/GenBank/DDBJ whole genome shotgun (WGS) entry which is preliminary data.</text>
</comment>
<dbReference type="Pfam" id="PF00990">
    <property type="entry name" value="GGDEF"/>
    <property type="match status" value="1"/>
</dbReference>
<evidence type="ECO:0000313" key="2">
    <source>
        <dbReference type="EMBL" id="MFC6670110.1"/>
    </source>
</evidence>
<gene>
    <name evidence="2" type="ORF">ACFQDL_08445</name>
</gene>
<proteinExistence type="predicted"/>
<keyword evidence="2" id="KW-0548">Nucleotidyltransferase</keyword>
<dbReference type="RefSeq" id="WP_379912968.1">
    <property type="nucleotide sequence ID" value="NZ_JBHSWE010000001.1"/>
</dbReference>
<dbReference type="SUPFAM" id="SSF55073">
    <property type="entry name" value="Nucleotide cyclase"/>
    <property type="match status" value="1"/>
</dbReference>
<dbReference type="InterPro" id="IPR046342">
    <property type="entry name" value="CBS_dom_sf"/>
</dbReference>
<evidence type="ECO:0000259" key="1">
    <source>
        <dbReference type="Pfam" id="PF00990"/>
    </source>
</evidence>
<accession>A0ABW1ZY28</accession>
<feature type="domain" description="GGDEF" evidence="1">
    <location>
        <begin position="100"/>
        <end position="155"/>
    </location>
</feature>
<name>A0ABW1ZY28_9GAMM</name>
<organism evidence="2 3">
    <name type="scientific">Marinobacterium aestuariivivens</name>
    <dbReference type="NCBI Taxonomy" id="1698799"/>
    <lineage>
        <taxon>Bacteria</taxon>
        <taxon>Pseudomonadati</taxon>
        <taxon>Pseudomonadota</taxon>
        <taxon>Gammaproteobacteria</taxon>
        <taxon>Oceanospirillales</taxon>
        <taxon>Oceanospirillaceae</taxon>
        <taxon>Marinobacterium</taxon>
    </lineage>
</organism>
<sequence length="177" mass="19711">MVSRPEWYAGTTSGSCFRGPTGGRCTKKPVSRLLSTDFIAVDQSLSLEEVSRRVTGQGEQDLQQDFVITQDGTYLGMGHLRDLLRGITELKIRTARYANPLTLLPGNVPINEELDRLLDSTCDFHVACFDLNHFKAYNDRYGYARGDRVIRHLGRSSSATPAAPTPSWVMLAAMISW</sequence>